<evidence type="ECO:0000313" key="2">
    <source>
        <dbReference type="Proteomes" id="UP000005713"/>
    </source>
</evidence>
<proteinExistence type="predicted"/>
<evidence type="ECO:0000313" key="1">
    <source>
        <dbReference type="EMBL" id="EBA10126.1"/>
    </source>
</evidence>
<name>A3JX90_SAGS3</name>
<comment type="caution">
    <text evidence="1">The sequence shown here is derived from an EMBL/GenBank/DDBJ whole genome shotgun (WGS) entry which is preliminary data.</text>
</comment>
<dbReference type="AlphaFoldDB" id="A3JX90"/>
<organism evidence="1 2">
    <name type="scientific">Sagittula stellata (strain ATCC 700073 / DSM 11524 / E-37)</name>
    <dbReference type="NCBI Taxonomy" id="388399"/>
    <lineage>
        <taxon>Bacteria</taxon>
        <taxon>Pseudomonadati</taxon>
        <taxon>Pseudomonadota</taxon>
        <taxon>Alphaproteobacteria</taxon>
        <taxon>Rhodobacterales</taxon>
        <taxon>Roseobacteraceae</taxon>
        <taxon>Sagittula</taxon>
    </lineage>
</organism>
<protein>
    <submittedName>
        <fullName evidence="1">Uncharacterized protein</fullName>
    </submittedName>
</protein>
<reference evidence="1 2" key="1">
    <citation type="submission" date="2006-06" db="EMBL/GenBank/DDBJ databases">
        <authorList>
            <person name="Moran M.A."/>
            <person name="Ferriera S."/>
            <person name="Johnson J."/>
            <person name="Kravitz S."/>
            <person name="Beeson K."/>
            <person name="Sutton G."/>
            <person name="Rogers Y.-H."/>
            <person name="Friedman R."/>
            <person name="Frazier M."/>
            <person name="Venter J.C."/>
        </authorList>
    </citation>
    <scope>NUCLEOTIDE SEQUENCE [LARGE SCALE GENOMIC DNA]</scope>
    <source>
        <strain evidence="1 2">E-37</strain>
    </source>
</reference>
<accession>A3JX90</accession>
<gene>
    <name evidence="1" type="ORF">SSE37_19012</name>
</gene>
<sequence>MVPDTPIPLEDVFQPVIARILLGHLQCVEDTAVFSQSDFQVQLPGLALHGLRVLTHFNRDGHASANVRFVRSVGESSAIFQESYRSDRTMDRSLSDMALPVLQELLCPALEAFDHILEHGLSEQQTELLQARVKTMRSRRDELSDYITLLTRYLETVSKEPGDDGDAVHIELDRDVPVPGIVGKNLDIAARGTSRTGTLRWTAKGGTVRGEDLGILHGHQKAIDTIS</sequence>
<dbReference type="EMBL" id="AAYA01000001">
    <property type="protein sequence ID" value="EBA10126.1"/>
    <property type="molecule type" value="Genomic_DNA"/>
</dbReference>
<keyword evidence="2" id="KW-1185">Reference proteome</keyword>
<dbReference type="Proteomes" id="UP000005713">
    <property type="component" value="Unassembled WGS sequence"/>
</dbReference>